<keyword evidence="1" id="KW-0233">DNA recombination</keyword>
<dbReference type="GO" id="GO:0015074">
    <property type="term" value="P:DNA integration"/>
    <property type="evidence" value="ECO:0007669"/>
    <property type="project" value="InterPro"/>
</dbReference>
<keyword evidence="4" id="KW-1185">Reference proteome</keyword>
<dbReference type="Proteomes" id="UP000192907">
    <property type="component" value="Unassembled WGS sequence"/>
</dbReference>
<reference evidence="4" key="1">
    <citation type="submission" date="2017-04" db="EMBL/GenBank/DDBJ databases">
        <authorList>
            <person name="Varghese N."/>
            <person name="Submissions S."/>
        </authorList>
    </citation>
    <scope>NUCLEOTIDE SEQUENCE [LARGE SCALE GENOMIC DNA]</scope>
    <source>
        <strain evidence="4">RKEM611</strain>
    </source>
</reference>
<dbReference type="OrthoDB" id="5429327at2"/>
<dbReference type="EMBL" id="FWZT01000035">
    <property type="protein sequence ID" value="SMF80395.1"/>
    <property type="molecule type" value="Genomic_DNA"/>
</dbReference>
<proteinExistence type="predicted"/>
<evidence type="ECO:0000313" key="3">
    <source>
        <dbReference type="EMBL" id="SMF80395.1"/>
    </source>
</evidence>
<evidence type="ECO:0000259" key="2">
    <source>
        <dbReference type="PROSITE" id="PS51898"/>
    </source>
</evidence>
<evidence type="ECO:0000256" key="1">
    <source>
        <dbReference type="ARBA" id="ARBA00023172"/>
    </source>
</evidence>
<dbReference type="Gene3D" id="1.10.443.10">
    <property type="entry name" value="Intergrase catalytic core"/>
    <property type="match status" value="1"/>
</dbReference>
<dbReference type="GO" id="GO:0003677">
    <property type="term" value="F:DNA binding"/>
    <property type="evidence" value="ECO:0007669"/>
    <property type="project" value="InterPro"/>
</dbReference>
<dbReference type="InterPro" id="IPR002104">
    <property type="entry name" value="Integrase_catalytic"/>
</dbReference>
<accession>A0A1Y6CUH7</accession>
<name>A0A1Y6CUH7_9BACT</name>
<feature type="domain" description="Tyr recombinase" evidence="2">
    <location>
        <begin position="18"/>
        <end position="197"/>
    </location>
</feature>
<evidence type="ECO:0000313" key="4">
    <source>
        <dbReference type="Proteomes" id="UP000192907"/>
    </source>
</evidence>
<dbReference type="Pfam" id="PF00589">
    <property type="entry name" value="Phage_integrase"/>
    <property type="match status" value="1"/>
</dbReference>
<gene>
    <name evidence="3" type="ORF">SAMN06296036_1357</name>
</gene>
<dbReference type="AlphaFoldDB" id="A0A1Y6CUH7"/>
<dbReference type="PANTHER" id="PTHR30349">
    <property type="entry name" value="PHAGE INTEGRASE-RELATED"/>
    <property type="match status" value="1"/>
</dbReference>
<dbReference type="PANTHER" id="PTHR30349:SF82">
    <property type="entry name" value="INTEGRASE_RECOMBINASE YOEC-RELATED"/>
    <property type="match status" value="1"/>
</dbReference>
<dbReference type="InterPro" id="IPR013762">
    <property type="entry name" value="Integrase-like_cat_sf"/>
</dbReference>
<dbReference type="STRING" id="1513793.SAMN06296036_1357"/>
<sequence>MSNFNQNHPKLGSQIKVDPIRSLSNITKIKSLLQDSPRDLALFTLGINSALRASDLLEIPVGKVESLGVGDSFEIREKKTGKLRHVTMNESVLDALTKYLAVRRSTSKKEPLFLSRKGSSSGLTVQSLHRLVKGWCHEIGLRGNYGSHTLRKTFGYHQRVTFKTELPILMVAFNHSSQKQTLSYLGIQDSEVEAAFMNSL</sequence>
<protein>
    <submittedName>
        <fullName evidence="3">Phage integrase family protein</fullName>
    </submittedName>
</protein>
<dbReference type="InterPro" id="IPR050090">
    <property type="entry name" value="Tyrosine_recombinase_XerCD"/>
</dbReference>
<dbReference type="RefSeq" id="WP_132325597.1">
    <property type="nucleotide sequence ID" value="NZ_FWZT01000035.1"/>
</dbReference>
<dbReference type="PROSITE" id="PS51898">
    <property type="entry name" value="TYR_RECOMBINASE"/>
    <property type="match status" value="1"/>
</dbReference>
<organism evidence="3 4">
    <name type="scientific">Pseudobacteriovorax antillogorgiicola</name>
    <dbReference type="NCBI Taxonomy" id="1513793"/>
    <lineage>
        <taxon>Bacteria</taxon>
        <taxon>Pseudomonadati</taxon>
        <taxon>Bdellovibrionota</taxon>
        <taxon>Oligoflexia</taxon>
        <taxon>Oligoflexales</taxon>
        <taxon>Pseudobacteriovoracaceae</taxon>
        <taxon>Pseudobacteriovorax</taxon>
    </lineage>
</organism>
<dbReference type="SUPFAM" id="SSF56349">
    <property type="entry name" value="DNA breaking-rejoining enzymes"/>
    <property type="match status" value="1"/>
</dbReference>
<dbReference type="InterPro" id="IPR011010">
    <property type="entry name" value="DNA_brk_join_enz"/>
</dbReference>
<dbReference type="GO" id="GO:0006310">
    <property type="term" value="P:DNA recombination"/>
    <property type="evidence" value="ECO:0007669"/>
    <property type="project" value="UniProtKB-KW"/>
</dbReference>